<evidence type="ECO:0000313" key="3">
    <source>
        <dbReference type="Proteomes" id="UP001561046"/>
    </source>
</evidence>
<protein>
    <submittedName>
        <fullName evidence="2">Potassium-transporting ATPase subunit F</fullName>
    </submittedName>
</protein>
<comment type="caution">
    <text evidence="2">The sequence shown here is derived from an EMBL/GenBank/DDBJ whole genome shotgun (WGS) entry which is preliminary data.</text>
</comment>
<feature type="transmembrane region" description="Helical" evidence="1">
    <location>
        <begin position="6"/>
        <end position="22"/>
    </location>
</feature>
<name>A0ABV3ZQA2_9BURK</name>
<reference evidence="2 3" key="1">
    <citation type="journal article" date="2013" name="Int. J. Syst. Evol. Microbiol.">
        <title>Comamonas guangdongensis sp. nov., isolated from subterranean forest sediment, and emended description of the genus Comamonas.</title>
        <authorList>
            <person name="Zhang J."/>
            <person name="Wang Y."/>
            <person name="Zhou S."/>
            <person name="Wu C."/>
            <person name="He J."/>
            <person name="Li F."/>
        </authorList>
    </citation>
    <scope>NUCLEOTIDE SEQUENCE [LARGE SCALE GENOMIC DNA]</scope>
    <source>
        <strain evidence="2 3">CCTCC AB2011133</strain>
    </source>
</reference>
<sequence length="27" mass="3054">MAIDLLFAILVGVVAYLFYAVIHPEKF</sequence>
<dbReference type="Proteomes" id="UP001561046">
    <property type="component" value="Unassembled WGS sequence"/>
</dbReference>
<accession>A0ABV3ZQA2</accession>
<keyword evidence="1" id="KW-1133">Transmembrane helix</keyword>
<dbReference type="Pfam" id="PF09604">
    <property type="entry name" value="Potass_KdpF"/>
    <property type="match status" value="1"/>
</dbReference>
<organism evidence="2 3">
    <name type="scientific">Comamonas guangdongensis</name>
    <dbReference type="NCBI Taxonomy" id="510515"/>
    <lineage>
        <taxon>Bacteria</taxon>
        <taxon>Pseudomonadati</taxon>
        <taxon>Pseudomonadota</taxon>
        <taxon>Betaproteobacteria</taxon>
        <taxon>Burkholderiales</taxon>
        <taxon>Comamonadaceae</taxon>
        <taxon>Comamonas</taxon>
    </lineage>
</organism>
<evidence type="ECO:0000313" key="2">
    <source>
        <dbReference type="EMBL" id="MEX8191733.1"/>
    </source>
</evidence>
<keyword evidence="1" id="KW-0472">Membrane</keyword>
<proteinExistence type="predicted"/>
<keyword evidence="1" id="KW-0812">Transmembrane</keyword>
<dbReference type="EMBL" id="JBFYGN010000002">
    <property type="protein sequence ID" value="MEX8191733.1"/>
    <property type="molecule type" value="Genomic_DNA"/>
</dbReference>
<evidence type="ECO:0000256" key="1">
    <source>
        <dbReference type="SAM" id="Phobius"/>
    </source>
</evidence>
<dbReference type="RefSeq" id="WP_369337025.1">
    <property type="nucleotide sequence ID" value="NZ_JBFYGN010000002.1"/>
</dbReference>
<gene>
    <name evidence="2" type="ORF">AB6724_02645</name>
</gene>
<dbReference type="InterPro" id="IPR011726">
    <property type="entry name" value="KdpF"/>
</dbReference>
<keyword evidence="3" id="KW-1185">Reference proteome</keyword>